<dbReference type="InterPro" id="IPR035965">
    <property type="entry name" value="PAS-like_dom_sf"/>
</dbReference>
<evidence type="ECO:0000259" key="6">
    <source>
        <dbReference type="PROSITE" id="PS50109"/>
    </source>
</evidence>
<dbReference type="Proteomes" id="UP000316775">
    <property type="component" value="Unassembled WGS sequence"/>
</dbReference>
<evidence type="ECO:0000256" key="4">
    <source>
        <dbReference type="ARBA" id="ARBA00022679"/>
    </source>
</evidence>
<dbReference type="PROSITE" id="PS50113">
    <property type="entry name" value="PAC"/>
    <property type="match status" value="1"/>
</dbReference>
<dbReference type="OrthoDB" id="5522855at2"/>
<feature type="domain" description="PAS" evidence="7">
    <location>
        <begin position="129"/>
        <end position="200"/>
    </location>
</feature>
<dbReference type="SUPFAM" id="SSF55785">
    <property type="entry name" value="PYP-like sensor domain (PAS domain)"/>
    <property type="match status" value="2"/>
</dbReference>
<dbReference type="GO" id="GO:0004673">
    <property type="term" value="F:protein histidine kinase activity"/>
    <property type="evidence" value="ECO:0007669"/>
    <property type="project" value="UniProtKB-EC"/>
</dbReference>
<name>A0A4Y4AZR5_9FLAO</name>
<dbReference type="SMART" id="SM00086">
    <property type="entry name" value="PAC"/>
    <property type="match status" value="3"/>
</dbReference>
<evidence type="ECO:0000256" key="2">
    <source>
        <dbReference type="ARBA" id="ARBA00012438"/>
    </source>
</evidence>
<accession>A0A4Y4AZR5</accession>
<dbReference type="PROSITE" id="PS50112">
    <property type="entry name" value="PAS"/>
    <property type="match status" value="2"/>
</dbReference>
<keyword evidence="3" id="KW-0597">Phosphoprotein</keyword>
<dbReference type="EMBL" id="BJNP01000023">
    <property type="protein sequence ID" value="GEC72632.1"/>
    <property type="molecule type" value="Genomic_DNA"/>
</dbReference>
<evidence type="ECO:0000313" key="10">
    <source>
        <dbReference type="Proteomes" id="UP000316775"/>
    </source>
</evidence>
<sequence>MNKQEIYNQTEKTLNIGVWNINLQDNTVSWDAITKSFFEVSDEFVPDYKNTLAFFNRKNLIEFKILIKKTIENKIPIHGKFQIITAKNNIKYLECICQVDRTNNHFNRVQGTFRDITTEEERISELESAAEKYASVFSSANDAIVIIDTETGNITDCNSRTYELTGYKDTEIIGVHNSLFFPEDKREEIQFYLKEKIKQNTYFIKETYLRNKNGSNIAVQAASGKKFVINNRTYLVCFFRNITRKKEIEENLNLLSLVASETTDTIIITNAEGKAIWANQAYMKLTQSTLEEIIGHEPNYLSIKPYTNLETVNKIRETIKNKEEIKVVFQNCNKLKEKYWLELNITPVFDSHGNCNKFIAIGRDVTAAKEKESELENILEVTSQQNNKLVNFAHIVSHNIRSHTSNLLMVLEVIESTDDVLEKIALIDMFKEATEKLSDTIENLNEMITIKKNVHIIKTVINVKTELEKLIEPFKNKIAISHTIPSDLTLNIIPAYLDNIIQNLLSNAVKYQSPEREPQLKISYENKDGFHIINFKDNGLGIDLKKNKQKLFGMYKTFHGNEDAKGIDLFIVKNQIEVMKGKIEVESQKGIGSTFKLYFNEK</sequence>
<dbReference type="Pfam" id="PF13426">
    <property type="entry name" value="PAS_9"/>
    <property type="match status" value="2"/>
</dbReference>
<protein>
    <recommendedName>
        <fullName evidence="2">histidine kinase</fullName>
        <ecNumber evidence="2">2.7.13.3</ecNumber>
    </recommendedName>
</protein>
<proteinExistence type="predicted"/>
<keyword evidence="4" id="KW-0808">Transferase</keyword>
<gene>
    <name evidence="9" type="ORF">FFL01_21710</name>
</gene>
<evidence type="ECO:0000256" key="1">
    <source>
        <dbReference type="ARBA" id="ARBA00000085"/>
    </source>
</evidence>
<organism evidence="9 10">
    <name type="scientific">Flavobacterium flevense</name>
    <dbReference type="NCBI Taxonomy" id="983"/>
    <lineage>
        <taxon>Bacteria</taxon>
        <taxon>Pseudomonadati</taxon>
        <taxon>Bacteroidota</taxon>
        <taxon>Flavobacteriia</taxon>
        <taxon>Flavobacteriales</taxon>
        <taxon>Flavobacteriaceae</taxon>
        <taxon>Flavobacterium</taxon>
    </lineage>
</organism>
<evidence type="ECO:0000259" key="8">
    <source>
        <dbReference type="PROSITE" id="PS50113"/>
    </source>
</evidence>
<dbReference type="Gene3D" id="3.30.450.20">
    <property type="entry name" value="PAS domain"/>
    <property type="match status" value="3"/>
</dbReference>
<dbReference type="SMART" id="SM00091">
    <property type="entry name" value="PAS"/>
    <property type="match status" value="2"/>
</dbReference>
<dbReference type="RefSeq" id="WP_073244707.1">
    <property type="nucleotide sequence ID" value="NZ_BJNP01000023.1"/>
</dbReference>
<dbReference type="InterPro" id="IPR003594">
    <property type="entry name" value="HATPase_dom"/>
</dbReference>
<feature type="domain" description="PAS" evidence="7">
    <location>
        <begin position="251"/>
        <end position="322"/>
    </location>
</feature>
<evidence type="ECO:0000259" key="7">
    <source>
        <dbReference type="PROSITE" id="PS50112"/>
    </source>
</evidence>
<dbReference type="InterPro" id="IPR036890">
    <property type="entry name" value="HATPase_C_sf"/>
</dbReference>
<dbReference type="NCBIfam" id="TIGR00229">
    <property type="entry name" value="sensory_box"/>
    <property type="match status" value="2"/>
</dbReference>
<dbReference type="SUPFAM" id="SSF55874">
    <property type="entry name" value="ATPase domain of HSP90 chaperone/DNA topoisomerase II/histidine kinase"/>
    <property type="match status" value="1"/>
</dbReference>
<dbReference type="InterPro" id="IPR000700">
    <property type="entry name" value="PAS-assoc_C"/>
</dbReference>
<dbReference type="Gene3D" id="3.30.565.10">
    <property type="entry name" value="Histidine kinase-like ATPase, C-terminal domain"/>
    <property type="match status" value="1"/>
</dbReference>
<keyword evidence="10" id="KW-1185">Reference proteome</keyword>
<dbReference type="InterPro" id="IPR000014">
    <property type="entry name" value="PAS"/>
</dbReference>
<dbReference type="Pfam" id="PF02518">
    <property type="entry name" value="HATPase_c"/>
    <property type="match status" value="1"/>
</dbReference>
<dbReference type="PANTHER" id="PTHR43304">
    <property type="entry name" value="PHYTOCHROME-LIKE PROTEIN CPH1"/>
    <property type="match status" value="1"/>
</dbReference>
<evidence type="ECO:0000256" key="5">
    <source>
        <dbReference type="ARBA" id="ARBA00022777"/>
    </source>
</evidence>
<dbReference type="EC" id="2.7.13.3" evidence="2"/>
<dbReference type="InterPro" id="IPR001610">
    <property type="entry name" value="PAC"/>
</dbReference>
<evidence type="ECO:0000256" key="3">
    <source>
        <dbReference type="ARBA" id="ARBA00022553"/>
    </source>
</evidence>
<dbReference type="CDD" id="cd00130">
    <property type="entry name" value="PAS"/>
    <property type="match status" value="2"/>
</dbReference>
<dbReference type="AlphaFoldDB" id="A0A4Y4AZR5"/>
<comment type="catalytic activity">
    <reaction evidence="1">
        <text>ATP + protein L-histidine = ADP + protein N-phospho-L-histidine.</text>
        <dbReference type="EC" id="2.7.13.3"/>
    </reaction>
</comment>
<feature type="domain" description="Histidine kinase" evidence="6">
    <location>
        <begin position="395"/>
        <end position="602"/>
    </location>
</feature>
<dbReference type="STRING" id="983.SAMN05443543_105164"/>
<dbReference type="InterPro" id="IPR052162">
    <property type="entry name" value="Sensor_kinase/Photoreceptor"/>
</dbReference>
<dbReference type="PANTHER" id="PTHR43304:SF1">
    <property type="entry name" value="PAC DOMAIN-CONTAINING PROTEIN"/>
    <property type="match status" value="1"/>
</dbReference>
<keyword evidence="5 9" id="KW-0418">Kinase</keyword>
<dbReference type="InterPro" id="IPR005467">
    <property type="entry name" value="His_kinase_dom"/>
</dbReference>
<feature type="domain" description="PAC" evidence="8">
    <location>
        <begin position="321"/>
        <end position="377"/>
    </location>
</feature>
<reference evidence="9 10" key="1">
    <citation type="submission" date="2019-06" db="EMBL/GenBank/DDBJ databases">
        <title>Whole genome shotgun sequence of Flavobacterium flevense NBRC 14960.</title>
        <authorList>
            <person name="Hosoyama A."/>
            <person name="Uohara A."/>
            <person name="Ohji S."/>
            <person name="Ichikawa N."/>
        </authorList>
    </citation>
    <scope>NUCLEOTIDE SEQUENCE [LARGE SCALE GENOMIC DNA]</scope>
    <source>
        <strain evidence="9 10">NBRC 14960</strain>
    </source>
</reference>
<evidence type="ECO:0000313" key="9">
    <source>
        <dbReference type="EMBL" id="GEC72632.1"/>
    </source>
</evidence>
<comment type="caution">
    <text evidence="9">The sequence shown here is derived from an EMBL/GenBank/DDBJ whole genome shotgun (WGS) entry which is preliminary data.</text>
</comment>
<dbReference type="PROSITE" id="PS50109">
    <property type="entry name" value="HIS_KIN"/>
    <property type="match status" value="1"/>
</dbReference>
<dbReference type="SMART" id="SM00387">
    <property type="entry name" value="HATPase_c"/>
    <property type="match status" value="1"/>
</dbReference>